<dbReference type="Proteomes" id="UP000799750">
    <property type="component" value="Unassembled WGS sequence"/>
</dbReference>
<organism evidence="1 2">
    <name type="scientific">Lophium mytilinum</name>
    <dbReference type="NCBI Taxonomy" id="390894"/>
    <lineage>
        <taxon>Eukaryota</taxon>
        <taxon>Fungi</taxon>
        <taxon>Dikarya</taxon>
        <taxon>Ascomycota</taxon>
        <taxon>Pezizomycotina</taxon>
        <taxon>Dothideomycetes</taxon>
        <taxon>Pleosporomycetidae</taxon>
        <taxon>Mytilinidiales</taxon>
        <taxon>Mytilinidiaceae</taxon>
        <taxon>Lophium</taxon>
    </lineage>
</organism>
<reference evidence="1" key="1">
    <citation type="journal article" date="2020" name="Stud. Mycol.">
        <title>101 Dothideomycetes genomes: a test case for predicting lifestyles and emergence of pathogens.</title>
        <authorList>
            <person name="Haridas S."/>
            <person name="Albert R."/>
            <person name="Binder M."/>
            <person name="Bloem J."/>
            <person name="Labutti K."/>
            <person name="Salamov A."/>
            <person name="Andreopoulos B."/>
            <person name="Baker S."/>
            <person name="Barry K."/>
            <person name="Bills G."/>
            <person name="Bluhm B."/>
            <person name="Cannon C."/>
            <person name="Castanera R."/>
            <person name="Culley D."/>
            <person name="Daum C."/>
            <person name="Ezra D."/>
            <person name="Gonzalez J."/>
            <person name="Henrissat B."/>
            <person name="Kuo A."/>
            <person name="Liang C."/>
            <person name="Lipzen A."/>
            <person name="Lutzoni F."/>
            <person name="Magnuson J."/>
            <person name="Mondo S."/>
            <person name="Nolan M."/>
            <person name="Ohm R."/>
            <person name="Pangilinan J."/>
            <person name="Park H.-J."/>
            <person name="Ramirez L."/>
            <person name="Alfaro M."/>
            <person name="Sun H."/>
            <person name="Tritt A."/>
            <person name="Yoshinaga Y."/>
            <person name="Zwiers L.-H."/>
            <person name="Turgeon B."/>
            <person name="Goodwin S."/>
            <person name="Spatafora J."/>
            <person name="Crous P."/>
            <person name="Grigoriev I."/>
        </authorList>
    </citation>
    <scope>NUCLEOTIDE SEQUENCE</scope>
    <source>
        <strain evidence="1">CBS 269.34</strain>
    </source>
</reference>
<dbReference type="EMBL" id="MU004184">
    <property type="protein sequence ID" value="KAF2499475.1"/>
    <property type="molecule type" value="Genomic_DNA"/>
</dbReference>
<accession>A0A6A6R416</accession>
<sequence>MATCRRPLAGEWSACVSGLRRVEPSLWPERDAQLHRRSATPRQRVLAALQLSGALLSGADWRPKHSVGTV</sequence>
<proteinExistence type="predicted"/>
<name>A0A6A6R416_9PEZI</name>
<dbReference type="AlphaFoldDB" id="A0A6A6R416"/>
<gene>
    <name evidence="1" type="ORF">BU16DRAFT_523957</name>
</gene>
<keyword evidence="2" id="KW-1185">Reference proteome</keyword>
<protein>
    <submittedName>
        <fullName evidence="1">Uncharacterized protein</fullName>
    </submittedName>
</protein>
<evidence type="ECO:0000313" key="2">
    <source>
        <dbReference type="Proteomes" id="UP000799750"/>
    </source>
</evidence>
<evidence type="ECO:0000313" key="1">
    <source>
        <dbReference type="EMBL" id="KAF2499475.1"/>
    </source>
</evidence>